<dbReference type="STRING" id="927083.DB32_004196"/>
<keyword evidence="2" id="KW-0342">GTP-binding</keyword>
<dbReference type="InterPro" id="IPR052705">
    <property type="entry name" value="Gliding_Motility_GTPase"/>
</dbReference>
<reference evidence="4 5" key="1">
    <citation type="submission" date="2015-03" db="EMBL/GenBank/DDBJ databases">
        <title>Genome assembly of Sandaracinus amylolyticus DSM 53668.</title>
        <authorList>
            <person name="Sharma G."/>
            <person name="Subramanian S."/>
        </authorList>
    </citation>
    <scope>NUCLEOTIDE SEQUENCE [LARGE SCALE GENOMIC DNA]</scope>
    <source>
        <strain evidence="4 5">DSM 53668</strain>
    </source>
</reference>
<dbReference type="SUPFAM" id="SSF52540">
    <property type="entry name" value="P-loop containing nucleoside triphosphate hydrolases"/>
    <property type="match status" value="1"/>
</dbReference>
<sequence>MPLVQHARRELHLKIVYYGPGLGGKTTNLEYIHANSRPDRRGKLISLAAESERTLFFDLLPVELGEFKGYQVRLHLCTVPGQIAHDRTRQLVLRHVDGIVFVVDSQRARFEQNIESIINLEQNLRRQGDDPDRLPLVVQYNKRDLPDVSSVDELREALRVPAGVAEFEAIAVRGLGVTETLKTVLKQCLALVGDPTKAREGRSPSILPGRRASMYPRTSTEEGPAIPPPPKVPAVGDEE</sequence>
<evidence type="ECO:0000256" key="2">
    <source>
        <dbReference type="ARBA" id="ARBA00023134"/>
    </source>
</evidence>
<dbReference type="EMBL" id="CP011125">
    <property type="protein sequence ID" value="AKF07047.1"/>
    <property type="molecule type" value="Genomic_DNA"/>
</dbReference>
<evidence type="ECO:0000256" key="3">
    <source>
        <dbReference type="SAM" id="MobiDB-lite"/>
    </source>
</evidence>
<dbReference type="CDD" id="cd00882">
    <property type="entry name" value="Ras_like_GTPase"/>
    <property type="match status" value="1"/>
</dbReference>
<feature type="region of interest" description="Disordered" evidence="3">
    <location>
        <begin position="196"/>
        <end position="239"/>
    </location>
</feature>
<name>A0A0F6YIH9_9BACT</name>
<dbReference type="GO" id="GO:0003924">
    <property type="term" value="F:GTPase activity"/>
    <property type="evidence" value="ECO:0007669"/>
    <property type="project" value="InterPro"/>
</dbReference>
<evidence type="ECO:0000256" key="1">
    <source>
        <dbReference type="ARBA" id="ARBA00022741"/>
    </source>
</evidence>
<keyword evidence="1" id="KW-0547">Nucleotide-binding</keyword>
<dbReference type="KEGG" id="samy:DB32_004196"/>
<dbReference type="Proteomes" id="UP000034883">
    <property type="component" value="Chromosome"/>
</dbReference>
<proteinExistence type="predicted"/>
<gene>
    <name evidence="4" type="ORF">DB32_004196</name>
</gene>
<dbReference type="InterPro" id="IPR006689">
    <property type="entry name" value="Small_GTPase_ARF/SAR"/>
</dbReference>
<dbReference type="PANTHER" id="PTHR42708:SF1">
    <property type="entry name" value="GLIDING MOTILITY PROTEIN MGLA"/>
    <property type="match status" value="1"/>
</dbReference>
<keyword evidence="5" id="KW-1185">Reference proteome</keyword>
<protein>
    <submittedName>
        <fullName evidence="4">Gliding motility protein MglA</fullName>
    </submittedName>
</protein>
<dbReference type="OrthoDB" id="9779858at2"/>
<accession>A0A0F6YIH9</accession>
<dbReference type="Pfam" id="PF00025">
    <property type="entry name" value="Arf"/>
    <property type="match status" value="1"/>
</dbReference>
<evidence type="ECO:0000313" key="5">
    <source>
        <dbReference type="Proteomes" id="UP000034883"/>
    </source>
</evidence>
<organism evidence="4 5">
    <name type="scientific">Sandaracinus amylolyticus</name>
    <dbReference type="NCBI Taxonomy" id="927083"/>
    <lineage>
        <taxon>Bacteria</taxon>
        <taxon>Pseudomonadati</taxon>
        <taxon>Myxococcota</taxon>
        <taxon>Polyangia</taxon>
        <taxon>Polyangiales</taxon>
        <taxon>Sandaracinaceae</taxon>
        <taxon>Sandaracinus</taxon>
    </lineage>
</organism>
<dbReference type="GO" id="GO:0005525">
    <property type="term" value="F:GTP binding"/>
    <property type="evidence" value="ECO:0007669"/>
    <property type="project" value="UniProtKB-KW"/>
</dbReference>
<dbReference type="PANTHER" id="PTHR42708">
    <property type="entry name" value="ATP/GTP-BINDING PROTEIN-RELATED"/>
    <property type="match status" value="1"/>
</dbReference>
<evidence type="ECO:0000313" key="4">
    <source>
        <dbReference type="EMBL" id="AKF07047.1"/>
    </source>
</evidence>
<dbReference type="Gene3D" id="3.40.50.300">
    <property type="entry name" value="P-loop containing nucleotide triphosphate hydrolases"/>
    <property type="match status" value="1"/>
</dbReference>
<dbReference type="InterPro" id="IPR027417">
    <property type="entry name" value="P-loop_NTPase"/>
</dbReference>
<dbReference type="AlphaFoldDB" id="A0A0F6YIH9"/>